<keyword evidence="3" id="KW-1185">Reference proteome</keyword>
<evidence type="ECO:0000256" key="1">
    <source>
        <dbReference type="SAM" id="Phobius"/>
    </source>
</evidence>
<evidence type="ECO:0000313" key="3">
    <source>
        <dbReference type="Proteomes" id="UP000460272"/>
    </source>
</evidence>
<proteinExistence type="predicted"/>
<name>A0A6P2C5U3_9ACTN</name>
<keyword evidence="1" id="KW-0812">Transmembrane</keyword>
<comment type="caution">
    <text evidence="2">The sequence shown here is derived from an EMBL/GenBank/DDBJ whole genome shotgun (WGS) entry which is preliminary data.</text>
</comment>
<dbReference type="AlphaFoldDB" id="A0A6P2C5U3"/>
<sequence length="231" mass="23998">MSIDEMRPPPGRFEDRLEAELVRVVSERAARQRRAVAAMRRPAVRTGFLAIGTAVAAAAATAVALAGPQLSGRPAAPSQAGTGAGSGAVHIRTAAFTVDSNVDGTLSVTWDKRAYIQNSQDIASLQRALRQAGFPVLIRQGVFCKGPHDSGQLGEGGVGPGVGKVMTGQDRPGGEVAFIFTPSAMPPGEELFIGYLSPAQLAITHGRPGSIERLVPIGLPLTCSTQLPLVD</sequence>
<protein>
    <submittedName>
        <fullName evidence="2">Uncharacterized protein</fullName>
    </submittedName>
</protein>
<dbReference type="EMBL" id="RPFW01000001">
    <property type="protein sequence ID" value="TVZ06789.1"/>
    <property type="molecule type" value="Genomic_DNA"/>
</dbReference>
<keyword evidence="1" id="KW-0472">Membrane</keyword>
<feature type="transmembrane region" description="Helical" evidence="1">
    <location>
        <begin position="48"/>
        <end position="67"/>
    </location>
</feature>
<dbReference type="Proteomes" id="UP000460272">
    <property type="component" value="Unassembled WGS sequence"/>
</dbReference>
<gene>
    <name evidence="2" type="ORF">EAS64_05385</name>
</gene>
<organism evidence="2 3">
    <name type="scientific">Trebonia kvetii</name>
    <dbReference type="NCBI Taxonomy" id="2480626"/>
    <lineage>
        <taxon>Bacteria</taxon>
        <taxon>Bacillati</taxon>
        <taxon>Actinomycetota</taxon>
        <taxon>Actinomycetes</taxon>
        <taxon>Streptosporangiales</taxon>
        <taxon>Treboniaceae</taxon>
        <taxon>Trebonia</taxon>
    </lineage>
</organism>
<dbReference type="RefSeq" id="WP_145851543.1">
    <property type="nucleotide sequence ID" value="NZ_RPFW01000001.1"/>
</dbReference>
<keyword evidence="1" id="KW-1133">Transmembrane helix</keyword>
<reference evidence="2 3" key="1">
    <citation type="submission" date="2018-11" db="EMBL/GenBank/DDBJ databases">
        <title>Trebonia kvetii gen.nov., sp.nov., a novel acidophilic actinobacterium, and proposal of the new actinobacterial family Treboniaceae fam. nov.</title>
        <authorList>
            <person name="Rapoport D."/>
            <person name="Sagova-Mareckova M."/>
            <person name="Sedlacek I."/>
            <person name="Provaznik J."/>
            <person name="Kralova S."/>
            <person name="Pavlinic D."/>
            <person name="Benes V."/>
            <person name="Kopecky J."/>
        </authorList>
    </citation>
    <scope>NUCLEOTIDE SEQUENCE [LARGE SCALE GENOMIC DNA]</scope>
    <source>
        <strain evidence="2 3">15Tr583</strain>
    </source>
</reference>
<accession>A0A6P2C5U3</accession>
<evidence type="ECO:0000313" key="2">
    <source>
        <dbReference type="EMBL" id="TVZ06789.1"/>
    </source>
</evidence>
<dbReference type="OrthoDB" id="3525562at2"/>